<organism evidence="1 2">
    <name type="scientific">Antarcticirhabdus aurantiaca</name>
    <dbReference type="NCBI Taxonomy" id="2606717"/>
    <lineage>
        <taxon>Bacteria</taxon>
        <taxon>Pseudomonadati</taxon>
        <taxon>Pseudomonadota</taxon>
        <taxon>Alphaproteobacteria</taxon>
        <taxon>Hyphomicrobiales</taxon>
        <taxon>Aurantimonadaceae</taxon>
        <taxon>Antarcticirhabdus</taxon>
    </lineage>
</organism>
<keyword evidence="2" id="KW-1185">Reference proteome</keyword>
<sequence length="58" mass="6280">MNRDTPARRRAMRDSLGVLSVVVGAIFVVAMGGVGAQRQAEWLVVEQESVHQGAGLFR</sequence>
<gene>
    <name evidence="1" type="ORF">OXU80_22465</name>
</gene>
<dbReference type="Proteomes" id="UP001163223">
    <property type="component" value="Chromosome"/>
</dbReference>
<reference evidence="1" key="1">
    <citation type="submission" date="2022-11" db="EMBL/GenBank/DDBJ databases">
        <title>beta-Carotene-producing bacterium, Jeongeuplla avenae sp. nov., alleviates the salt stress of Arabidopsis seedlings.</title>
        <authorList>
            <person name="Jiang L."/>
            <person name="Lee J."/>
        </authorList>
    </citation>
    <scope>NUCLEOTIDE SEQUENCE</scope>
    <source>
        <strain evidence="1">DY_R2A_6</strain>
    </source>
</reference>
<dbReference type="EMBL" id="CP113520">
    <property type="protein sequence ID" value="WAJ27579.1"/>
    <property type="molecule type" value="Genomic_DNA"/>
</dbReference>
<name>A0ACD4NL42_9HYPH</name>
<proteinExistence type="predicted"/>
<protein>
    <submittedName>
        <fullName evidence="1">Uncharacterized protein</fullName>
    </submittedName>
</protein>
<evidence type="ECO:0000313" key="2">
    <source>
        <dbReference type="Proteomes" id="UP001163223"/>
    </source>
</evidence>
<accession>A0ACD4NL42</accession>
<evidence type="ECO:0000313" key="1">
    <source>
        <dbReference type="EMBL" id="WAJ27579.1"/>
    </source>
</evidence>